<gene>
    <name evidence="7" type="ORF">GCM10023331_12090</name>
</gene>
<evidence type="ECO:0000256" key="4">
    <source>
        <dbReference type="ARBA" id="ARBA00023136"/>
    </source>
</evidence>
<accession>A0ABP9D8J4</accession>
<feature type="transmembrane region" description="Helical" evidence="5">
    <location>
        <begin position="7"/>
        <end position="30"/>
    </location>
</feature>
<dbReference type="Gene3D" id="1.20.1420.30">
    <property type="entry name" value="NCX, central ion-binding region"/>
    <property type="match status" value="2"/>
</dbReference>
<evidence type="ECO:0000256" key="5">
    <source>
        <dbReference type="SAM" id="Phobius"/>
    </source>
</evidence>
<dbReference type="Pfam" id="PF01699">
    <property type="entry name" value="Na_Ca_ex"/>
    <property type="match status" value="2"/>
</dbReference>
<dbReference type="InterPro" id="IPR004837">
    <property type="entry name" value="NaCa_Exmemb"/>
</dbReference>
<evidence type="ECO:0000256" key="2">
    <source>
        <dbReference type="ARBA" id="ARBA00022692"/>
    </source>
</evidence>
<feature type="transmembrane region" description="Helical" evidence="5">
    <location>
        <begin position="152"/>
        <end position="173"/>
    </location>
</feature>
<dbReference type="PANTHER" id="PTHR10846">
    <property type="entry name" value="SODIUM/POTASSIUM/CALCIUM EXCHANGER"/>
    <property type="match status" value="1"/>
</dbReference>
<keyword evidence="8" id="KW-1185">Reference proteome</keyword>
<dbReference type="EMBL" id="BAABJX010000020">
    <property type="protein sequence ID" value="GAA4828595.1"/>
    <property type="molecule type" value="Genomic_DNA"/>
</dbReference>
<comment type="subcellular location">
    <subcellularLocation>
        <location evidence="1">Membrane</location>
        <topology evidence="1">Multi-pass membrane protein</topology>
    </subcellularLocation>
</comment>
<reference evidence="8" key="1">
    <citation type="journal article" date="2019" name="Int. J. Syst. Evol. Microbiol.">
        <title>The Global Catalogue of Microorganisms (GCM) 10K type strain sequencing project: providing services to taxonomists for standard genome sequencing and annotation.</title>
        <authorList>
            <consortium name="The Broad Institute Genomics Platform"/>
            <consortium name="The Broad Institute Genome Sequencing Center for Infectious Disease"/>
            <person name="Wu L."/>
            <person name="Ma J."/>
        </authorList>
    </citation>
    <scope>NUCLEOTIDE SEQUENCE [LARGE SCALE GENOMIC DNA]</scope>
    <source>
        <strain evidence="8">JCM 18326</strain>
    </source>
</reference>
<feature type="transmembrane region" description="Helical" evidence="5">
    <location>
        <begin position="352"/>
        <end position="368"/>
    </location>
</feature>
<feature type="transmembrane region" description="Helical" evidence="5">
    <location>
        <begin position="179"/>
        <end position="196"/>
    </location>
</feature>
<feature type="transmembrane region" description="Helical" evidence="5">
    <location>
        <begin position="307"/>
        <end position="332"/>
    </location>
</feature>
<dbReference type="InterPro" id="IPR044880">
    <property type="entry name" value="NCX_ion-bd_dom_sf"/>
</dbReference>
<feature type="transmembrane region" description="Helical" evidence="5">
    <location>
        <begin position="241"/>
        <end position="260"/>
    </location>
</feature>
<dbReference type="InterPro" id="IPR004481">
    <property type="entry name" value="K/Na/Ca-exchanger"/>
</dbReference>
<comment type="caution">
    <text evidence="7">The sequence shown here is derived from an EMBL/GenBank/DDBJ whole genome shotgun (WGS) entry which is preliminary data.</text>
</comment>
<dbReference type="RefSeq" id="WP_345370073.1">
    <property type="nucleotide sequence ID" value="NZ_BAABJX010000020.1"/>
</dbReference>
<evidence type="ECO:0000256" key="1">
    <source>
        <dbReference type="ARBA" id="ARBA00004141"/>
    </source>
</evidence>
<dbReference type="PANTHER" id="PTHR10846:SF8">
    <property type="entry name" value="INNER MEMBRANE PROTEIN YRBG"/>
    <property type="match status" value="1"/>
</dbReference>
<keyword evidence="4 5" id="KW-0472">Membrane</keyword>
<feature type="domain" description="Sodium/calcium exchanger membrane region" evidence="6">
    <location>
        <begin position="244"/>
        <end position="390"/>
    </location>
</feature>
<dbReference type="Proteomes" id="UP001500298">
    <property type="component" value="Unassembled WGS sequence"/>
</dbReference>
<evidence type="ECO:0000313" key="7">
    <source>
        <dbReference type="EMBL" id="GAA4828595.1"/>
    </source>
</evidence>
<evidence type="ECO:0000313" key="8">
    <source>
        <dbReference type="Proteomes" id="UP001500298"/>
    </source>
</evidence>
<sequence>MGRANWGIALGWLTFLMTIPTVIGFMTGYHTLLWNAWIPVWLQASLLILVACLVIWKSSDGFEVASDYLGGRMNLEGGVKGATINAIGSSLPELFTTFFFLVVLQDTAGFAAGIGTTAGSAVFNAMIIPASVILAVYFTLNKRVKVNPRVILRDGLYLIFVEVVLIFCLESSLLRWQHGVLLMGLYLIYLATLKFVKVTDEEEEEEDDDWQPTEQAMLKAFFTLDLQHLLLKEKSLNGSRAARLLILSVIVMGVACHMLAEACTLLGKGLGMPPFIVAIIFASAATSVPDTVLSIKDARKGNYDDAVANALGSNIFDICFALGLPLAIYTLFNGPIDMAVSTEEGFISQFRILLLILTVIAFAIYLIGRYMGMLKAVLLLLLYVVFLIYTIDYTLSLGWMTWLEGLLAQASSFVAELNPLSWI</sequence>
<evidence type="ECO:0000256" key="3">
    <source>
        <dbReference type="ARBA" id="ARBA00022989"/>
    </source>
</evidence>
<feature type="domain" description="Sodium/calcium exchanger membrane region" evidence="6">
    <location>
        <begin position="46"/>
        <end position="192"/>
    </location>
</feature>
<name>A0ABP9D8J4_9BACT</name>
<feature type="transmembrane region" description="Helical" evidence="5">
    <location>
        <begin position="121"/>
        <end position="140"/>
    </location>
</feature>
<keyword evidence="3 5" id="KW-1133">Transmembrane helix</keyword>
<feature type="transmembrane region" description="Helical" evidence="5">
    <location>
        <begin position="272"/>
        <end position="295"/>
    </location>
</feature>
<feature type="transmembrane region" description="Helical" evidence="5">
    <location>
        <begin position="380"/>
        <end position="402"/>
    </location>
</feature>
<evidence type="ECO:0000259" key="6">
    <source>
        <dbReference type="Pfam" id="PF01699"/>
    </source>
</evidence>
<feature type="transmembrane region" description="Helical" evidence="5">
    <location>
        <begin position="36"/>
        <end position="56"/>
    </location>
</feature>
<organism evidence="7 8">
    <name type="scientific">Algivirga pacifica</name>
    <dbReference type="NCBI Taxonomy" id="1162670"/>
    <lineage>
        <taxon>Bacteria</taxon>
        <taxon>Pseudomonadati</taxon>
        <taxon>Bacteroidota</taxon>
        <taxon>Cytophagia</taxon>
        <taxon>Cytophagales</taxon>
        <taxon>Flammeovirgaceae</taxon>
        <taxon>Algivirga</taxon>
    </lineage>
</organism>
<keyword evidence="2 5" id="KW-0812">Transmembrane</keyword>
<proteinExistence type="predicted"/>
<protein>
    <submittedName>
        <fullName evidence="7">Sodium:calcium antiporter</fullName>
    </submittedName>
</protein>